<dbReference type="NCBIfam" id="TIGR01417">
    <property type="entry name" value="PTS_I_fam"/>
    <property type="match status" value="1"/>
</dbReference>
<evidence type="ECO:0000256" key="10">
    <source>
        <dbReference type="ARBA" id="ARBA00022597"/>
    </source>
</evidence>
<organism evidence="21 22">
    <name type="scientific">Metaclostridioides mangenotii</name>
    <dbReference type="NCBI Taxonomy" id="1540"/>
    <lineage>
        <taxon>Bacteria</taxon>
        <taxon>Bacillati</taxon>
        <taxon>Bacillota</taxon>
        <taxon>Clostridia</taxon>
        <taxon>Peptostreptococcales</taxon>
        <taxon>Peptostreptococcaceae</taxon>
        <taxon>Metaclostridioides</taxon>
    </lineage>
</organism>
<keyword evidence="22" id="KW-1185">Reference proteome</keyword>
<evidence type="ECO:0000256" key="17">
    <source>
        <dbReference type="PIRNR" id="PIRNR000732"/>
    </source>
</evidence>
<name>A0ABS4EBL7_9FIRM</name>
<evidence type="ECO:0000256" key="8">
    <source>
        <dbReference type="ARBA" id="ARBA00022448"/>
    </source>
</evidence>
<dbReference type="PRINTS" id="PR01736">
    <property type="entry name" value="PHPHTRNFRASE"/>
</dbReference>
<keyword evidence="9 17" id="KW-0963">Cytoplasm</keyword>
<accession>A0ABS4EBL7</accession>
<keyword evidence="12 17" id="KW-0598">Phosphotransferase system</keyword>
<feature type="domain" description="PEP-utilising enzyme C-terminal" evidence="19">
    <location>
        <begin position="252"/>
        <end position="540"/>
    </location>
</feature>
<dbReference type="Pfam" id="PF02896">
    <property type="entry name" value="PEP-utilizers_C"/>
    <property type="match status" value="1"/>
</dbReference>
<dbReference type="PANTHER" id="PTHR46244">
    <property type="entry name" value="PHOSPHOENOLPYRUVATE-PROTEIN PHOSPHOTRANSFERASE"/>
    <property type="match status" value="1"/>
</dbReference>
<evidence type="ECO:0000256" key="3">
    <source>
        <dbReference type="ARBA" id="ARBA00002728"/>
    </source>
</evidence>
<dbReference type="InterPro" id="IPR036637">
    <property type="entry name" value="Phosphohistidine_dom_sf"/>
</dbReference>
<dbReference type="InterPro" id="IPR006318">
    <property type="entry name" value="PTS_EI-like"/>
</dbReference>
<keyword evidence="15 17" id="KW-0460">Magnesium</keyword>
<evidence type="ECO:0000256" key="14">
    <source>
        <dbReference type="ARBA" id="ARBA00022777"/>
    </source>
</evidence>
<dbReference type="PIRSF" id="PIRSF000732">
    <property type="entry name" value="PTS_enzyme_I"/>
    <property type="match status" value="1"/>
</dbReference>
<dbReference type="RefSeq" id="WP_209456754.1">
    <property type="nucleotide sequence ID" value="NZ_BAAACS010000002.1"/>
</dbReference>
<dbReference type="Gene3D" id="1.10.274.10">
    <property type="entry name" value="PtsI, HPr-binding domain"/>
    <property type="match status" value="1"/>
</dbReference>
<evidence type="ECO:0000313" key="22">
    <source>
        <dbReference type="Proteomes" id="UP000767291"/>
    </source>
</evidence>
<dbReference type="SUPFAM" id="SSF47831">
    <property type="entry name" value="Enzyme I of the PEP:sugar phosphotransferase system HPr-binding (sub)domain"/>
    <property type="match status" value="1"/>
</dbReference>
<evidence type="ECO:0000256" key="11">
    <source>
        <dbReference type="ARBA" id="ARBA00022679"/>
    </source>
</evidence>
<feature type="domain" description="Phosphotransferase system enzyme I N-terminal" evidence="20">
    <location>
        <begin position="4"/>
        <end position="125"/>
    </location>
</feature>
<dbReference type="InterPro" id="IPR050499">
    <property type="entry name" value="PEP-utilizing_PTS_enzyme"/>
</dbReference>
<evidence type="ECO:0000256" key="4">
    <source>
        <dbReference type="ARBA" id="ARBA00004496"/>
    </source>
</evidence>
<dbReference type="InterPro" id="IPR000121">
    <property type="entry name" value="PEP_util_C"/>
</dbReference>
<keyword evidence="13 17" id="KW-0479">Metal-binding</keyword>
<dbReference type="SUPFAM" id="SSF52009">
    <property type="entry name" value="Phosphohistidine domain"/>
    <property type="match status" value="1"/>
</dbReference>
<evidence type="ECO:0000259" key="18">
    <source>
        <dbReference type="Pfam" id="PF00391"/>
    </source>
</evidence>
<keyword evidence="14 17" id="KW-0418">Kinase</keyword>
<dbReference type="EC" id="2.7.3.9" evidence="6 17"/>
<dbReference type="Pfam" id="PF05524">
    <property type="entry name" value="PEP-utilisers_N"/>
    <property type="match status" value="1"/>
</dbReference>
<evidence type="ECO:0000256" key="5">
    <source>
        <dbReference type="ARBA" id="ARBA00007837"/>
    </source>
</evidence>
<evidence type="ECO:0000256" key="15">
    <source>
        <dbReference type="ARBA" id="ARBA00022842"/>
    </source>
</evidence>
<evidence type="ECO:0000256" key="6">
    <source>
        <dbReference type="ARBA" id="ARBA00012232"/>
    </source>
</evidence>
<dbReference type="InterPro" id="IPR040442">
    <property type="entry name" value="Pyrv_kinase-like_dom_sf"/>
</dbReference>
<evidence type="ECO:0000256" key="1">
    <source>
        <dbReference type="ARBA" id="ARBA00000683"/>
    </source>
</evidence>
<proteinExistence type="inferred from homology"/>
<dbReference type="PANTHER" id="PTHR46244:SF3">
    <property type="entry name" value="PHOSPHOENOLPYRUVATE-PROTEIN PHOSPHOTRANSFERASE"/>
    <property type="match status" value="1"/>
</dbReference>
<keyword evidence="10 17" id="KW-0762">Sugar transport</keyword>
<evidence type="ECO:0000313" key="21">
    <source>
        <dbReference type="EMBL" id="MBP1855319.1"/>
    </source>
</evidence>
<protein>
    <recommendedName>
        <fullName evidence="7 17">Phosphoenolpyruvate-protein phosphotransferase</fullName>
        <ecNumber evidence="6 17">2.7.3.9</ecNumber>
    </recommendedName>
    <alternativeName>
        <fullName evidence="16 17">Phosphotransferase system, enzyme I</fullName>
    </alternativeName>
</protein>
<dbReference type="InterPro" id="IPR024692">
    <property type="entry name" value="PTS_EI"/>
</dbReference>
<reference evidence="21 22" key="1">
    <citation type="submission" date="2021-03" db="EMBL/GenBank/DDBJ databases">
        <title>Genomic Encyclopedia of Type Strains, Phase IV (KMG-IV): sequencing the most valuable type-strain genomes for metagenomic binning, comparative biology and taxonomic classification.</title>
        <authorList>
            <person name="Goeker M."/>
        </authorList>
    </citation>
    <scope>NUCLEOTIDE SEQUENCE [LARGE SCALE GENOMIC DNA]</scope>
    <source>
        <strain evidence="21 22">DSM 1289</strain>
    </source>
</reference>
<dbReference type="Pfam" id="PF00391">
    <property type="entry name" value="PEP-utilizers"/>
    <property type="match status" value="1"/>
</dbReference>
<dbReference type="Gene3D" id="3.20.20.60">
    <property type="entry name" value="Phosphoenolpyruvate-binding domains"/>
    <property type="match status" value="1"/>
</dbReference>
<keyword evidence="11 17" id="KW-0808">Transferase</keyword>
<dbReference type="GO" id="GO:0008965">
    <property type="term" value="F:phosphoenolpyruvate-protein phosphotransferase activity"/>
    <property type="evidence" value="ECO:0007669"/>
    <property type="project" value="UniProtKB-EC"/>
</dbReference>
<evidence type="ECO:0000256" key="9">
    <source>
        <dbReference type="ARBA" id="ARBA00022490"/>
    </source>
</evidence>
<comment type="subcellular location">
    <subcellularLocation>
        <location evidence="4 17">Cytoplasm</location>
    </subcellularLocation>
</comment>
<comment type="cofactor">
    <cofactor evidence="2 17">
        <name>Mg(2+)</name>
        <dbReference type="ChEBI" id="CHEBI:18420"/>
    </cofactor>
</comment>
<gene>
    <name evidence="21" type="ORF">J2Z43_001712</name>
</gene>
<dbReference type="EMBL" id="JAGGJX010000002">
    <property type="protein sequence ID" value="MBP1855319.1"/>
    <property type="molecule type" value="Genomic_DNA"/>
</dbReference>
<evidence type="ECO:0000256" key="7">
    <source>
        <dbReference type="ARBA" id="ARBA00016544"/>
    </source>
</evidence>
<dbReference type="InterPro" id="IPR008279">
    <property type="entry name" value="PEP-util_enz_mobile_dom"/>
</dbReference>
<keyword evidence="8 17" id="KW-0813">Transport</keyword>
<sequence length="569" mass="64344">MFLNGIGASPGIAMGKALVVVDNKPIIEKRTIDNVDYEIERLDRAVEISRKEMDELKNKAIKELPYGEAELVVEHLSILDNSDLIISTKERIEKEKVNAEYALNEAKELFVTMFESMGNLYTSERAFDIKSITNRLIKHLLGLEVIDVSLLEEDTILVSDKFSINDLNLINVDTIVGALTDLGTKASISAIISRGIEIPSVVGLNDITQKVKNGDYVVFDGRSGEVILNPDEKIKAEYIEHRKKYCKEREMLKRLKGKKTVTLDGKEINLYGIISSQIQIDNIIKNDAEGVGLLRTEFLYLNRDTSPSENQQYEVYKSIIEKMDGKPIVIRTLDIGADEELSYINLKEELNPSLGYRSIRLCLDRLDIFQTQLRALYRASVHGNLKIEFPMISCLAELLEVKSILKETLDKLDVEGIKYNKNVEIGAVIEIPSLAIISDIIVKHVDFLSVEIDDLIQFTCAVDRSNHRLNDIFDKFNPGVLRLLRHVIESAKNENKWVGISGEPCSDLKMVPLLLAIGFKKLSMPPISILEVRNLISSINTQDLEKLKDEVFTRGTSREISDLMDRYLE</sequence>
<dbReference type="SUPFAM" id="SSF51621">
    <property type="entry name" value="Phosphoenolpyruvate/pyruvate domain"/>
    <property type="match status" value="1"/>
</dbReference>
<comment type="catalytic activity">
    <reaction evidence="1 17">
        <text>L-histidyl-[protein] + phosphoenolpyruvate = N(pros)-phospho-L-histidyl-[protein] + pyruvate</text>
        <dbReference type="Rhea" id="RHEA:23880"/>
        <dbReference type="Rhea" id="RHEA-COMP:9745"/>
        <dbReference type="Rhea" id="RHEA-COMP:9746"/>
        <dbReference type="ChEBI" id="CHEBI:15361"/>
        <dbReference type="ChEBI" id="CHEBI:29979"/>
        <dbReference type="ChEBI" id="CHEBI:58702"/>
        <dbReference type="ChEBI" id="CHEBI:64837"/>
        <dbReference type="EC" id="2.7.3.9"/>
    </reaction>
</comment>
<dbReference type="InterPro" id="IPR015813">
    <property type="entry name" value="Pyrv/PenolPyrv_kinase-like_dom"/>
</dbReference>
<comment type="function">
    <text evidence="3 17">General (non sugar-specific) component of the phosphoenolpyruvate-dependent sugar phosphotransferase system (sugar PTS). This major carbohydrate active-transport system catalyzes the phosphorylation of incoming sugar substrates concomitantly with their translocation across the cell membrane. Enzyme I transfers the phosphoryl group from phosphoenolpyruvate (PEP) to the phosphoryl carrier protein (HPr).</text>
</comment>
<dbReference type="Proteomes" id="UP000767291">
    <property type="component" value="Unassembled WGS sequence"/>
</dbReference>
<evidence type="ECO:0000259" key="19">
    <source>
        <dbReference type="Pfam" id="PF02896"/>
    </source>
</evidence>
<comment type="similarity">
    <text evidence="5 17">Belongs to the PEP-utilizing enzyme family.</text>
</comment>
<evidence type="ECO:0000256" key="13">
    <source>
        <dbReference type="ARBA" id="ARBA00022723"/>
    </source>
</evidence>
<evidence type="ECO:0000259" key="20">
    <source>
        <dbReference type="Pfam" id="PF05524"/>
    </source>
</evidence>
<evidence type="ECO:0000256" key="16">
    <source>
        <dbReference type="ARBA" id="ARBA00033235"/>
    </source>
</evidence>
<dbReference type="Gene3D" id="3.50.30.10">
    <property type="entry name" value="Phosphohistidine domain"/>
    <property type="match status" value="1"/>
</dbReference>
<dbReference type="InterPro" id="IPR008731">
    <property type="entry name" value="PTS_EIN"/>
</dbReference>
<evidence type="ECO:0000256" key="12">
    <source>
        <dbReference type="ARBA" id="ARBA00022683"/>
    </source>
</evidence>
<feature type="domain" description="PEP-utilising enzyme mobile" evidence="18">
    <location>
        <begin position="152"/>
        <end position="224"/>
    </location>
</feature>
<comment type="caution">
    <text evidence="21">The sequence shown here is derived from an EMBL/GenBank/DDBJ whole genome shotgun (WGS) entry which is preliminary data.</text>
</comment>
<dbReference type="InterPro" id="IPR036618">
    <property type="entry name" value="PtsI_HPr-bd_sf"/>
</dbReference>
<evidence type="ECO:0000256" key="2">
    <source>
        <dbReference type="ARBA" id="ARBA00001946"/>
    </source>
</evidence>